<dbReference type="Gene3D" id="3.50.50.60">
    <property type="entry name" value="FAD/NAD(P)-binding domain"/>
    <property type="match status" value="2"/>
</dbReference>
<gene>
    <name evidence="2" type="ORF">GGD88_002728</name>
</gene>
<reference evidence="2 3" key="1">
    <citation type="submission" date="2020-08" db="EMBL/GenBank/DDBJ databases">
        <title>Genome sequencing of Purple Non-Sulfur Bacteria from various extreme environments.</title>
        <authorList>
            <person name="Mayer M."/>
        </authorList>
    </citation>
    <scope>NUCLEOTIDE SEQUENCE [LARGE SCALE GENOMIC DNA]</scope>
    <source>
        <strain evidence="2 3">JA135</strain>
    </source>
</reference>
<dbReference type="NCBIfam" id="TIGR03467">
    <property type="entry name" value="HpnE"/>
    <property type="match status" value="1"/>
</dbReference>
<evidence type="ECO:0000259" key="1">
    <source>
        <dbReference type="Pfam" id="PF01593"/>
    </source>
</evidence>
<proteinExistence type="predicted"/>
<dbReference type="SUPFAM" id="SSF51905">
    <property type="entry name" value="FAD/NAD(P)-binding domain"/>
    <property type="match status" value="1"/>
</dbReference>
<dbReference type="Proteomes" id="UP000555728">
    <property type="component" value="Unassembled WGS sequence"/>
</dbReference>
<accession>A0A7W6S160</accession>
<dbReference type="GO" id="GO:0016491">
    <property type="term" value="F:oxidoreductase activity"/>
    <property type="evidence" value="ECO:0007669"/>
    <property type="project" value="InterPro"/>
</dbReference>
<evidence type="ECO:0000313" key="3">
    <source>
        <dbReference type="Proteomes" id="UP000555728"/>
    </source>
</evidence>
<dbReference type="InterPro" id="IPR036188">
    <property type="entry name" value="FAD/NAD-bd_sf"/>
</dbReference>
<dbReference type="InterPro" id="IPR017830">
    <property type="entry name" value="SQase_HpnE"/>
</dbReference>
<dbReference type="InterPro" id="IPR050464">
    <property type="entry name" value="Zeta_carotene_desat/Oxidored"/>
</dbReference>
<dbReference type="PANTHER" id="PTHR42923:SF47">
    <property type="entry name" value="BLR3003 PROTEIN"/>
    <property type="match status" value="1"/>
</dbReference>
<evidence type="ECO:0000313" key="2">
    <source>
        <dbReference type="EMBL" id="MBB4286985.1"/>
    </source>
</evidence>
<dbReference type="EMBL" id="JACIGI010000025">
    <property type="protein sequence ID" value="MBB4286985.1"/>
    <property type="molecule type" value="Genomic_DNA"/>
</dbReference>
<keyword evidence="3" id="KW-1185">Reference proteome</keyword>
<feature type="domain" description="Amine oxidase" evidence="1">
    <location>
        <begin position="18"/>
        <end position="422"/>
    </location>
</feature>
<dbReference type="InterPro" id="IPR002937">
    <property type="entry name" value="Amino_oxidase"/>
</dbReference>
<organism evidence="2 3">
    <name type="scientific">Roseospira goensis</name>
    <dbReference type="NCBI Taxonomy" id="391922"/>
    <lineage>
        <taxon>Bacteria</taxon>
        <taxon>Pseudomonadati</taxon>
        <taxon>Pseudomonadota</taxon>
        <taxon>Alphaproteobacteria</taxon>
        <taxon>Rhodospirillales</taxon>
        <taxon>Rhodospirillaceae</taxon>
        <taxon>Roseospira</taxon>
    </lineage>
</organism>
<dbReference type="PANTHER" id="PTHR42923">
    <property type="entry name" value="PROTOPORPHYRINOGEN OXIDASE"/>
    <property type="match status" value="1"/>
</dbReference>
<dbReference type="Pfam" id="PF01593">
    <property type="entry name" value="Amino_oxidase"/>
    <property type="match status" value="1"/>
</dbReference>
<protein>
    <submittedName>
        <fullName evidence="2">Squalene-associated FAD-dependent desaturase</fullName>
    </submittedName>
</protein>
<sequence>MTPAPMGPPRVHVVGAGLAGLACAVALALKGRPVHLYEAAGQAGGRARSFADATLDRRIDNGNHLLLSGNRSVFRFLDAIGARDRLVGPRESRFPFMDLRTGRRWVVRIGPGRWPGWVFDPARRVPDTRPADYLAGLRLARAGARATVADVLGGLGPLYDRFWHPLAVSALNTEAERAQARLLWPVLTETFGRGGRACRPLWAREGLSETFVRPALGALSARAATVRFGCRLKDLEAVDGRVTRLVFPDGTEEIARGEAVALAVPPWAANLLLPGLKAPDETRPIVNLHFRLPNPPPARFAQPLGLLGGTAEWLFLRGDVASVTISAAGHVVDLPPDAIAAPVWPEIARALGWPADTPQPPVKVIKEKRATFAQTPEQVARRPGPRGPLRNLVLAGDWTDTGLPATIEGAVRSGHRAAETVIAVQRAP</sequence>
<dbReference type="RefSeq" id="WP_343056365.1">
    <property type="nucleotide sequence ID" value="NZ_JACIGI010000025.1"/>
</dbReference>
<dbReference type="AlphaFoldDB" id="A0A7W6S160"/>
<name>A0A7W6S160_9PROT</name>
<comment type="caution">
    <text evidence="2">The sequence shown here is derived from an EMBL/GenBank/DDBJ whole genome shotgun (WGS) entry which is preliminary data.</text>
</comment>